<dbReference type="STRING" id="1423719.FC66_GL001229"/>
<dbReference type="InterPro" id="IPR041489">
    <property type="entry name" value="PDZ_6"/>
</dbReference>
<name>A0A0R1HRG1_9LACO</name>
<dbReference type="SUPFAM" id="SSF50156">
    <property type="entry name" value="PDZ domain-like"/>
    <property type="match status" value="1"/>
</dbReference>
<dbReference type="Gene3D" id="2.30.42.10">
    <property type="match status" value="1"/>
</dbReference>
<dbReference type="Pfam" id="PF17820">
    <property type="entry name" value="PDZ_6"/>
    <property type="match status" value="1"/>
</dbReference>
<feature type="transmembrane region" description="Helical" evidence="1">
    <location>
        <begin position="132"/>
        <end position="154"/>
    </location>
</feature>
<dbReference type="InterPro" id="IPR001478">
    <property type="entry name" value="PDZ"/>
</dbReference>
<feature type="domain" description="PDZ" evidence="2">
    <location>
        <begin position="298"/>
        <end position="354"/>
    </location>
</feature>
<dbReference type="Proteomes" id="UP000051450">
    <property type="component" value="Unassembled WGS sequence"/>
</dbReference>
<dbReference type="SMART" id="SM00228">
    <property type="entry name" value="PDZ"/>
    <property type="match status" value="1"/>
</dbReference>
<reference evidence="3 4" key="1">
    <citation type="journal article" date="2015" name="Genome Announc.">
        <title>Expanding the biotechnology potential of lactobacilli through comparative genomics of 213 strains and associated genera.</title>
        <authorList>
            <person name="Sun Z."/>
            <person name="Harris H.M."/>
            <person name="McCann A."/>
            <person name="Guo C."/>
            <person name="Argimon S."/>
            <person name="Zhang W."/>
            <person name="Yang X."/>
            <person name="Jeffery I.B."/>
            <person name="Cooney J.C."/>
            <person name="Kagawa T.F."/>
            <person name="Liu W."/>
            <person name="Song Y."/>
            <person name="Salvetti E."/>
            <person name="Wrobel A."/>
            <person name="Rasinkangas P."/>
            <person name="Parkhill J."/>
            <person name="Rea M.C."/>
            <person name="O'Sullivan O."/>
            <person name="Ritari J."/>
            <person name="Douillard F.P."/>
            <person name="Paul Ross R."/>
            <person name="Yang R."/>
            <person name="Briner A.E."/>
            <person name="Felis G.E."/>
            <person name="de Vos W.M."/>
            <person name="Barrangou R."/>
            <person name="Klaenhammer T.R."/>
            <person name="Caufield P.W."/>
            <person name="Cui Y."/>
            <person name="Zhang H."/>
            <person name="O'Toole P.W."/>
        </authorList>
    </citation>
    <scope>NUCLEOTIDE SEQUENCE [LARGE SCALE GENOMIC DNA]</scope>
    <source>
        <strain evidence="3 4">DSM 15638</strain>
    </source>
</reference>
<dbReference type="EMBL" id="AZDI01000005">
    <property type="protein sequence ID" value="KRK45770.1"/>
    <property type="molecule type" value="Genomic_DNA"/>
</dbReference>
<comment type="caution">
    <text evidence="3">The sequence shown here is derived from an EMBL/GenBank/DDBJ whole genome shotgun (WGS) entry which is preliminary data.</text>
</comment>
<dbReference type="PROSITE" id="PS50106">
    <property type="entry name" value="PDZ"/>
    <property type="match status" value="1"/>
</dbReference>
<keyword evidence="1" id="KW-0812">Transmembrane</keyword>
<dbReference type="RefSeq" id="WP_057974285.1">
    <property type="nucleotide sequence ID" value="NZ_AZDI01000005.1"/>
</dbReference>
<dbReference type="OrthoDB" id="198399at2"/>
<dbReference type="AlphaFoldDB" id="A0A0R1HRG1"/>
<feature type="transmembrane region" description="Helical" evidence="1">
    <location>
        <begin position="200"/>
        <end position="222"/>
    </location>
</feature>
<evidence type="ECO:0000313" key="4">
    <source>
        <dbReference type="Proteomes" id="UP000051450"/>
    </source>
</evidence>
<accession>A0A0R1HRG1</accession>
<dbReference type="InterPro" id="IPR036034">
    <property type="entry name" value="PDZ_sf"/>
</dbReference>
<keyword evidence="4" id="KW-1185">Reference proteome</keyword>
<keyword evidence="1" id="KW-0472">Membrane</keyword>
<sequence length="378" mass="42610">MEILKIIGTFFIQPTVWLVTILMFVIYNQRVKKERQAFRTAVDSDFYEERHAIKVGILFGIIGSVILFGTGTMIPMNWVLIYTICMIAGLLLYPLFNSIYPLFLISGLIYGMLGWQSSNMDVFKNETFQPEFLTGILLVGTLSLLITGIALHLFRKSQLSPSTQAGKRGRNISSFKMKELYLIPLVILVPGNQFHSVFDWWPLIHVAGTEYNVIILPLIIGLTLRIYKELPKLAIGFIKKQYLYLAVVSACLAIISAFYPIAGIIGLVILLIAYLGDRYVIKRHDNKQEKWFAESDEGILIVGVRPETPAAKMDVEVGDVVIQCNGINVRNENELYKALESSSTYCRLKIKTFSGDTKITESAIFSDSPYEIGLVIIK</sequence>
<protein>
    <recommendedName>
        <fullName evidence="2">PDZ domain-containing protein</fullName>
    </recommendedName>
</protein>
<evidence type="ECO:0000313" key="3">
    <source>
        <dbReference type="EMBL" id="KRK45770.1"/>
    </source>
</evidence>
<feature type="transmembrane region" description="Helical" evidence="1">
    <location>
        <begin position="100"/>
        <end position="117"/>
    </location>
</feature>
<gene>
    <name evidence="3" type="ORF">FC66_GL001229</name>
</gene>
<proteinExistence type="predicted"/>
<feature type="transmembrane region" description="Helical" evidence="1">
    <location>
        <begin position="6"/>
        <end position="27"/>
    </location>
</feature>
<feature type="transmembrane region" description="Helical" evidence="1">
    <location>
        <begin position="242"/>
        <end position="275"/>
    </location>
</feature>
<organism evidence="3 4">
    <name type="scientific">Dellaglioa algida DSM 15638</name>
    <dbReference type="NCBI Taxonomy" id="1423719"/>
    <lineage>
        <taxon>Bacteria</taxon>
        <taxon>Bacillati</taxon>
        <taxon>Bacillota</taxon>
        <taxon>Bacilli</taxon>
        <taxon>Lactobacillales</taxon>
        <taxon>Lactobacillaceae</taxon>
        <taxon>Dellaglioa</taxon>
    </lineage>
</organism>
<dbReference type="PATRIC" id="fig|1423719.4.peg.1250"/>
<keyword evidence="1" id="KW-1133">Transmembrane helix</keyword>
<feature type="transmembrane region" description="Helical" evidence="1">
    <location>
        <begin position="52"/>
        <end position="70"/>
    </location>
</feature>
<evidence type="ECO:0000256" key="1">
    <source>
        <dbReference type="SAM" id="Phobius"/>
    </source>
</evidence>
<evidence type="ECO:0000259" key="2">
    <source>
        <dbReference type="PROSITE" id="PS50106"/>
    </source>
</evidence>